<keyword evidence="3" id="KW-1185">Reference proteome</keyword>
<evidence type="ECO:0000313" key="3">
    <source>
        <dbReference type="Proteomes" id="UP000694543"/>
    </source>
</evidence>
<proteinExistence type="predicted"/>
<dbReference type="GO" id="GO:0120043">
    <property type="term" value="C:stereocilium shaft"/>
    <property type="evidence" value="ECO:0007669"/>
    <property type="project" value="TreeGrafter"/>
</dbReference>
<protein>
    <submittedName>
        <fullName evidence="2">Glutaredoxin and cysteine rich domain containing 2</fullName>
    </submittedName>
</protein>
<dbReference type="AlphaFoldDB" id="A0A8C3L6J2"/>
<dbReference type="PANTHER" id="PTHR46926:SF1">
    <property type="entry name" value="GLUTAREDOXIN DOMAIN-CONTAINING CYSTEINE-RICH PROTEIN 2"/>
    <property type="match status" value="1"/>
</dbReference>
<dbReference type="InterPro" id="IPR033023">
    <property type="entry name" value="GRXCR2"/>
</dbReference>
<dbReference type="PANTHER" id="PTHR46926">
    <property type="entry name" value="GLUTAREDOXIN DOMAIN-CONTAINING CYSTEINE-RICH PROTEIN 2"/>
    <property type="match status" value="1"/>
</dbReference>
<dbReference type="Ensembl" id="ENSCPIT00010006961.1">
    <property type="protein sequence ID" value="ENSCPIP00010005904.1"/>
    <property type="gene ID" value="ENSCPIG00010004568.1"/>
</dbReference>
<feature type="region of interest" description="Disordered" evidence="1">
    <location>
        <begin position="53"/>
        <end position="79"/>
    </location>
</feature>
<dbReference type="GO" id="GO:0120044">
    <property type="term" value="C:stereocilium base"/>
    <property type="evidence" value="ECO:0007669"/>
    <property type="project" value="TreeGrafter"/>
</dbReference>
<reference evidence="2" key="2">
    <citation type="submission" date="2025-09" db="UniProtKB">
        <authorList>
            <consortium name="Ensembl"/>
        </authorList>
    </citation>
    <scope>IDENTIFICATION</scope>
</reference>
<evidence type="ECO:0000256" key="1">
    <source>
        <dbReference type="SAM" id="MobiDB-lite"/>
    </source>
</evidence>
<organism evidence="2 3">
    <name type="scientific">Chrysolophus pictus</name>
    <name type="common">Golden pheasant</name>
    <name type="synonym">Phasianus pictus</name>
    <dbReference type="NCBI Taxonomy" id="9089"/>
    <lineage>
        <taxon>Eukaryota</taxon>
        <taxon>Metazoa</taxon>
        <taxon>Chordata</taxon>
        <taxon>Craniata</taxon>
        <taxon>Vertebrata</taxon>
        <taxon>Euteleostomi</taxon>
        <taxon>Archelosauria</taxon>
        <taxon>Archosauria</taxon>
        <taxon>Dinosauria</taxon>
        <taxon>Saurischia</taxon>
        <taxon>Theropoda</taxon>
        <taxon>Coelurosauria</taxon>
        <taxon>Aves</taxon>
        <taxon>Neognathae</taxon>
        <taxon>Galloanserae</taxon>
        <taxon>Galliformes</taxon>
        <taxon>Phasianidae</taxon>
        <taxon>Phasianinae</taxon>
        <taxon>Chrysolophus</taxon>
    </lineage>
</organism>
<evidence type="ECO:0000313" key="2">
    <source>
        <dbReference type="Ensembl" id="ENSCPIP00010005904.1"/>
    </source>
</evidence>
<dbReference type="Proteomes" id="UP000694543">
    <property type="component" value="Unplaced"/>
</dbReference>
<name>A0A8C3L6J2_CHRPC</name>
<dbReference type="GO" id="GO:0007605">
    <property type="term" value="P:sensory perception of sound"/>
    <property type="evidence" value="ECO:0007669"/>
    <property type="project" value="InterPro"/>
</dbReference>
<dbReference type="GO" id="GO:0005902">
    <property type="term" value="C:microvillus"/>
    <property type="evidence" value="ECO:0007669"/>
    <property type="project" value="TreeGrafter"/>
</dbReference>
<reference evidence="2" key="1">
    <citation type="submission" date="2025-08" db="UniProtKB">
        <authorList>
            <consortium name="Ensembl"/>
        </authorList>
    </citation>
    <scope>IDENTIFICATION</scope>
</reference>
<accession>A0A8C3L6J2</accession>
<sequence length="210" mass="23299">MEEPQQNPGQRPRKVRFRISSACSGRVLKQVYEDGQALEPPAVEQSRRLRHSFEPGVLPDGPAPGLPQSSGCGEDGSGPGCPPAGSGLYRASPVIDFGQIIIYTNNLKIIRAPMDQRELMRRIIQTEGVSDWAFVYRERRERIGAGHKKDVEKKAVCSQYMQVRENWKYFCFLVLVKPFSVPIQAPSMSVSVTSAKFGLGASLCSSLTWL</sequence>